<organism evidence="4 5">
    <name type="scientific">Amylocarpus encephaloides</name>
    <dbReference type="NCBI Taxonomy" id="45428"/>
    <lineage>
        <taxon>Eukaryota</taxon>
        <taxon>Fungi</taxon>
        <taxon>Dikarya</taxon>
        <taxon>Ascomycota</taxon>
        <taxon>Pezizomycotina</taxon>
        <taxon>Leotiomycetes</taxon>
        <taxon>Helotiales</taxon>
        <taxon>Helotiales incertae sedis</taxon>
        <taxon>Amylocarpus</taxon>
    </lineage>
</organism>
<dbReference type="OrthoDB" id="4472872at2759"/>
<evidence type="ECO:0000313" key="5">
    <source>
        <dbReference type="Proteomes" id="UP000824998"/>
    </source>
</evidence>
<accession>A0A9P7YB10</accession>
<dbReference type="EMBL" id="MU251677">
    <property type="protein sequence ID" value="KAG9230389.1"/>
    <property type="molecule type" value="Genomic_DNA"/>
</dbReference>
<evidence type="ECO:0000313" key="4">
    <source>
        <dbReference type="EMBL" id="KAG9230389.1"/>
    </source>
</evidence>
<dbReference type="Pfam" id="PF18142">
    <property type="entry name" value="SLATT_fungal"/>
    <property type="match status" value="1"/>
</dbReference>
<keyword evidence="5" id="KW-1185">Reference proteome</keyword>
<evidence type="ECO:0000259" key="3">
    <source>
        <dbReference type="Pfam" id="PF18142"/>
    </source>
</evidence>
<name>A0A9P7YB10_9HELO</name>
<reference evidence="4" key="1">
    <citation type="journal article" date="2021" name="IMA Fungus">
        <title>Genomic characterization of three marine fungi, including Emericellopsis atlantica sp. nov. with signatures of a generalist lifestyle and marine biomass degradation.</title>
        <authorList>
            <person name="Hagestad O.C."/>
            <person name="Hou L."/>
            <person name="Andersen J.H."/>
            <person name="Hansen E.H."/>
            <person name="Altermark B."/>
            <person name="Li C."/>
            <person name="Kuhnert E."/>
            <person name="Cox R.J."/>
            <person name="Crous P.W."/>
            <person name="Spatafora J.W."/>
            <person name="Lail K."/>
            <person name="Amirebrahimi M."/>
            <person name="Lipzen A."/>
            <person name="Pangilinan J."/>
            <person name="Andreopoulos W."/>
            <person name="Hayes R.D."/>
            <person name="Ng V."/>
            <person name="Grigoriev I.V."/>
            <person name="Jackson S.A."/>
            <person name="Sutton T.D.S."/>
            <person name="Dobson A.D.W."/>
            <person name="Rama T."/>
        </authorList>
    </citation>
    <scope>NUCLEOTIDE SEQUENCE</scope>
    <source>
        <strain evidence="4">TRa018bII</strain>
    </source>
</reference>
<feature type="compositionally biased region" description="Polar residues" evidence="1">
    <location>
        <begin position="10"/>
        <end position="20"/>
    </location>
</feature>
<evidence type="ECO:0000256" key="2">
    <source>
        <dbReference type="SAM" id="Phobius"/>
    </source>
</evidence>
<dbReference type="InterPro" id="IPR041622">
    <property type="entry name" value="SLATT_fungi"/>
</dbReference>
<comment type="caution">
    <text evidence="4">The sequence shown here is derived from an EMBL/GenBank/DDBJ whole genome shotgun (WGS) entry which is preliminary data.</text>
</comment>
<keyword evidence="2" id="KW-1133">Transmembrane helix</keyword>
<keyword evidence="2" id="KW-0472">Membrane</keyword>
<dbReference type="Proteomes" id="UP000824998">
    <property type="component" value="Unassembled WGS sequence"/>
</dbReference>
<dbReference type="PANTHER" id="PTHR38793:SF3">
    <property type="entry name" value="SMODS AND SLOG-ASSOCIATING 2TM EFFECTOR DOMAIN-CONTAINING PROTEIN"/>
    <property type="match status" value="1"/>
</dbReference>
<dbReference type="PANTHER" id="PTHR38793">
    <property type="entry name" value="SLATT_FUNGAL DOMAIN-CONTAINING PROTEIN-RELATED"/>
    <property type="match status" value="1"/>
</dbReference>
<dbReference type="AlphaFoldDB" id="A0A9P7YB10"/>
<keyword evidence="2" id="KW-0812">Transmembrane</keyword>
<feature type="region of interest" description="Disordered" evidence="1">
    <location>
        <begin position="1"/>
        <end position="81"/>
    </location>
</feature>
<feature type="transmembrane region" description="Helical" evidence="2">
    <location>
        <begin position="204"/>
        <end position="226"/>
    </location>
</feature>
<feature type="compositionally biased region" description="Basic residues" evidence="1">
    <location>
        <begin position="322"/>
        <end position="333"/>
    </location>
</feature>
<gene>
    <name evidence="4" type="ORF">BJ875DRAFT_472408</name>
</gene>
<feature type="compositionally biased region" description="Polar residues" evidence="1">
    <location>
        <begin position="69"/>
        <end position="81"/>
    </location>
</feature>
<sequence length="333" mass="36014">MAFLDRDPNSVPSLPSSRVSGSMMAAGPNEQTPLLGDIQGGNQGDNQGDNQMSTSHAEDPSEASKAPLATSTNSPRATTIPFNVAPTLAGERHGFSDARIRLHSPSKLSVMSEVSEAPKSDVGEDSAANLKRFREAVGIHRNFGENDDLESCHNQAQGLYKKIIRIQRKRTTQYQLVNTLYYSTIAAQVLISAVLAALGPSAKYHTTAITALGALNAALAGLIAMLKGQGLPDRLRRDRYQMRLVQDFIEETDVRLAISSDPVTQVEVEQLVGQIFDKYHTARDTAKINHPDSFARPQARRGQADETSAAAGEGTRSERAKAYLRGKKKAAFG</sequence>
<protein>
    <recommendedName>
        <fullName evidence="3">SMODS and SLOG-associating 2TM effector domain-containing protein</fullName>
    </recommendedName>
</protein>
<dbReference type="NCBIfam" id="NF033635">
    <property type="entry name" value="SLATT_fungal"/>
    <property type="match status" value="1"/>
</dbReference>
<feature type="transmembrane region" description="Helical" evidence="2">
    <location>
        <begin position="179"/>
        <end position="198"/>
    </location>
</feature>
<feature type="domain" description="SMODS and SLOG-associating 2TM effector" evidence="3">
    <location>
        <begin position="163"/>
        <end position="284"/>
    </location>
</feature>
<feature type="region of interest" description="Disordered" evidence="1">
    <location>
        <begin position="290"/>
        <end position="333"/>
    </location>
</feature>
<proteinExistence type="predicted"/>
<evidence type="ECO:0000256" key="1">
    <source>
        <dbReference type="SAM" id="MobiDB-lite"/>
    </source>
</evidence>